<sequence>MNPIAGMQAGFELRKGKMNHVLQHTFTSYFMEVLPKEFSRRG</sequence>
<proteinExistence type="predicted"/>
<protein>
    <submittedName>
        <fullName evidence="1">DNA integration/recombination/invertion protein</fullName>
    </submittedName>
</protein>
<dbReference type="Proteomes" id="UP000183794">
    <property type="component" value="Unassembled WGS sequence"/>
</dbReference>
<organism evidence="1 2">
    <name type="scientific">Moritella viscosa</name>
    <dbReference type="NCBI Taxonomy" id="80854"/>
    <lineage>
        <taxon>Bacteria</taxon>
        <taxon>Pseudomonadati</taxon>
        <taxon>Pseudomonadota</taxon>
        <taxon>Gammaproteobacteria</taxon>
        <taxon>Alteromonadales</taxon>
        <taxon>Moritellaceae</taxon>
        <taxon>Moritella</taxon>
    </lineage>
</organism>
<evidence type="ECO:0000313" key="2">
    <source>
        <dbReference type="Proteomes" id="UP000183794"/>
    </source>
</evidence>
<gene>
    <name evidence="1" type="ORF">NVI5450_2030</name>
</gene>
<evidence type="ECO:0000313" key="1">
    <source>
        <dbReference type="EMBL" id="SGY98096.1"/>
    </source>
</evidence>
<dbReference type="AlphaFoldDB" id="A0A1L0E4E8"/>
<name>A0A1L0E4E8_9GAMM</name>
<dbReference type="EMBL" id="FPLD01000055">
    <property type="protein sequence ID" value="SGY98096.1"/>
    <property type="molecule type" value="Genomic_DNA"/>
</dbReference>
<accession>A0A1L0E4E8</accession>
<reference evidence="1 2" key="1">
    <citation type="submission" date="2016-11" db="EMBL/GenBank/DDBJ databases">
        <authorList>
            <person name="Jaros S."/>
            <person name="Januszkiewicz K."/>
            <person name="Wedrychowicz H."/>
        </authorList>
    </citation>
    <scope>NUCLEOTIDE SEQUENCE [LARGE SCALE GENOMIC DNA]</scope>
    <source>
        <strain evidence="1">NVI 5450</strain>
    </source>
</reference>